<evidence type="ECO:0000313" key="3">
    <source>
        <dbReference type="Proteomes" id="UP001433268"/>
    </source>
</evidence>
<organism evidence="2 3">
    <name type="scientific">Apiospora hydei</name>
    <dbReference type="NCBI Taxonomy" id="1337664"/>
    <lineage>
        <taxon>Eukaryota</taxon>
        <taxon>Fungi</taxon>
        <taxon>Dikarya</taxon>
        <taxon>Ascomycota</taxon>
        <taxon>Pezizomycotina</taxon>
        <taxon>Sordariomycetes</taxon>
        <taxon>Xylariomycetidae</taxon>
        <taxon>Amphisphaeriales</taxon>
        <taxon>Apiosporaceae</taxon>
        <taxon>Apiospora</taxon>
    </lineage>
</organism>
<dbReference type="GeneID" id="92048250"/>
<feature type="region of interest" description="Disordered" evidence="1">
    <location>
        <begin position="111"/>
        <end position="169"/>
    </location>
</feature>
<sequence>MLELLSAGANVHGRIPWIEPGLCRKPAKDNEAPLAKTVTSCTLLLAARRSHNLTREYLETLPTDKPLLARKRLLERLVKLLEDGGAVEQEWDDEDNLIYPLLPTQKEAAIADESPAKDTAASQQSISTMPLKSDDKATKPGAESKKQDSGPVKEEKNGSRDHCHIYDEEQRIENSWKVQQLDEVADGKIKGSLLSGIYL</sequence>
<comment type="caution">
    <text evidence="2">The sequence shown here is derived from an EMBL/GenBank/DDBJ whole genome shotgun (WGS) entry which is preliminary data.</text>
</comment>
<reference evidence="2 3" key="1">
    <citation type="submission" date="2023-01" db="EMBL/GenBank/DDBJ databases">
        <title>Analysis of 21 Apiospora genomes using comparative genomics revels a genus with tremendous synthesis potential of carbohydrate active enzymes and secondary metabolites.</title>
        <authorList>
            <person name="Sorensen T."/>
        </authorList>
    </citation>
    <scope>NUCLEOTIDE SEQUENCE [LARGE SCALE GENOMIC DNA]</scope>
    <source>
        <strain evidence="2 3">CBS 114990</strain>
    </source>
</reference>
<protein>
    <submittedName>
        <fullName evidence="2">Uncharacterized protein</fullName>
    </submittedName>
</protein>
<feature type="compositionally biased region" description="Polar residues" evidence="1">
    <location>
        <begin position="120"/>
        <end position="130"/>
    </location>
</feature>
<feature type="compositionally biased region" description="Basic and acidic residues" evidence="1">
    <location>
        <begin position="132"/>
        <end position="169"/>
    </location>
</feature>
<keyword evidence="3" id="KW-1185">Reference proteome</keyword>
<accession>A0ABR1VIG4</accession>
<evidence type="ECO:0000313" key="2">
    <source>
        <dbReference type="EMBL" id="KAK8070672.1"/>
    </source>
</evidence>
<dbReference type="EMBL" id="JAQQWN010000008">
    <property type="protein sequence ID" value="KAK8070672.1"/>
    <property type="molecule type" value="Genomic_DNA"/>
</dbReference>
<dbReference type="RefSeq" id="XP_066664480.1">
    <property type="nucleotide sequence ID" value="XM_066815190.1"/>
</dbReference>
<gene>
    <name evidence="2" type="ORF">PG997_010875</name>
</gene>
<proteinExistence type="predicted"/>
<dbReference type="Proteomes" id="UP001433268">
    <property type="component" value="Unassembled WGS sequence"/>
</dbReference>
<name>A0ABR1VIG4_9PEZI</name>
<evidence type="ECO:0000256" key="1">
    <source>
        <dbReference type="SAM" id="MobiDB-lite"/>
    </source>
</evidence>